<evidence type="ECO:0000256" key="2">
    <source>
        <dbReference type="ARBA" id="ARBA00012999"/>
    </source>
</evidence>
<name>A0A318E4K5_9GAMM</name>
<dbReference type="SUPFAM" id="SSF56542">
    <property type="entry name" value="Substrate-binding domain of HMG-CoA reductase"/>
    <property type="match status" value="1"/>
</dbReference>
<accession>A0A318E4K5</accession>
<keyword evidence="3" id="KW-0521">NADP</keyword>
<evidence type="ECO:0000313" key="6">
    <source>
        <dbReference type="Proteomes" id="UP000248330"/>
    </source>
</evidence>
<dbReference type="PANTHER" id="PTHR10572">
    <property type="entry name" value="3-HYDROXY-3-METHYLGLUTARYL-COENZYME A REDUCTASE"/>
    <property type="match status" value="1"/>
</dbReference>
<reference evidence="5 6" key="1">
    <citation type="submission" date="2018-04" db="EMBL/GenBank/DDBJ databases">
        <title>Genomic Encyclopedia of Type Strains, Phase IV (KMG-IV): sequencing the most valuable type-strain genomes for metagenomic binning, comparative biology and taxonomic classification.</title>
        <authorList>
            <person name="Goeker M."/>
        </authorList>
    </citation>
    <scope>NUCLEOTIDE SEQUENCE [LARGE SCALE GENOMIC DNA]</scope>
    <source>
        <strain evidence="5 6">DSM 104150</strain>
    </source>
</reference>
<gene>
    <name evidence="5" type="ORF">C8D93_110114</name>
</gene>
<dbReference type="InterPro" id="IPR002202">
    <property type="entry name" value="HMG_CoA_Rdtase"/>
</dbReference>
<evidence type="ECO:0000313" key="5">
    <source>
        <dbReference type="EMBL" id="PXV65296.1"/>
    </source>
</evidence>
<dbReference type="PROSITE" id="PS50065">
    <property type="entry name" value="HMG_COA_REDUCTASE_4"/>
    <property type="match status" value="1"/>
</dbReference>
<organism evidence="5 6">
    <name type="scientific">Sinimarinibacterium flocculans</name>
    <dbReference type="NCBI Taxonomy" id="985250"/>
    <lineage>
        <taxon>Bacteria</taxon>
        <taxon>Pseudomonadati</taxon>
        <taxon>Pseudomonadota</taxon>
        <taxon>Gammaproteobacteria</taxon>
        <taxon>Nevskiales</taxon>
        <taxon>Nevskiaceae</taxon>
        <taxon>Sinimarinibacterium</taxon>
    </lineage>
</organism>
<evidence type="ECO:0000256" key="1">
    <source>
        <dbReference type="ARBA" id="ARBA00007661"/>
    </source>
</evidence>
<dbReference type="SUPFAM" id="SSF55035">
    <property type="entry name" value="NAD-binding domain of HMG-CoA reductase"/>
    <property type="match status" value="1"/>
</dbReference>
<keyword evidence="6" id="KW-1185">Reference proteome</keyword>
<proteinExistence type="inferred from homology"/>
<dbReference type="PANTHER" id="PTHR10572:SF24">
    <property type="entry name" value="3-HYDROXY-3-METHYLGLUTARYL-COENZYME A REDUCTASE"/>
    <property type="match status" value="1"/>
</dbReference>
<protein>
    <recommendedName>
        <fullName evidence="2">hydroxymethylglutaryl-CoA reductase (NADPH)</fullName>
        <ecNumber evidence="2">1.1.1.34</ecNumber>
    </recommendedName>
</protein>
<dbReference type="Gene3D" id="3.90.770.10">
    <property type="entry name" value="3-hydroxy-3-methylglutaryl-coenzyme A Reductase, Chain A, domain 2"/>
    <property type="match status" value="1"/>
</dbReference>
<sequence>MSDQRIRIPRDAEHDHTSEIAARRRRFAGERTGAALDHLGSYSIDPSGTAGNIEHFTGVAQVPVGLAGPLRIDGEHARGDFYVPLATTEGTLVASYNRGMRLLAECGGVRTTVVEQSMQRAPVFVFDDARAARDFGRWVDARFSDIKTAAETTTRIGKLQSIGQYAVGPLRYLRFNYTTGDAAGQNMSGKATHAACEWIVAHHPDHPRYILSGNIDTDKKHSQINTLLTRGRRVVAEAVIRDEVLRKVMGVDARTLFAARQISMAGATLAGSANNGSHAANGLAALFIATGQDAANVAESHAGITYVRLLDNGDYYWSITLPALIVATVGGGTGLPTQRECLQLLGCAGPGYADKFAEICAATVLAGETSLASAVIAGDWVTSHERYGRNRPGEEGARD</sequence>
<dbReference type="Gene3D" id="3.30.70.420">
    <property type="entry name" value="Hydroxymethylglutaryl-CoA reductase, class I/II, NAD/NADP-binding domain"/>
    <property type="match status" value="1"/>
</dbReference>
<keyword evidence="4" id="KW-0560">Oxidoreductase</keyword>
<dbReference type="OrthoDB" id="9794902at2"/>
<dbReference type="InterPro" id="IPR023074">
    <property type="entry name" value="HMG_CoA_Rdtase_cat_sf"/>
</dbReference>
<dbReference type="Proteomes" id="UP000248330">
    <property type="component" value="Unassembled WGS sequence"/>
</dbReference>
<dbReference type="InterPro" id="IPR009023">
    <property type="entry name" value="HMG_CoA_Rdtase_NAD(P)-bd_sf"/>
</dbReference>
<dbReference type="GO" id="GO:0008299">
    <property type="term" value="P:isoprenoid biosynthetic process"/>
    <property type="evidence" value="ECO:0007669"/>
    <property type="project" value="InterPro"/>
</dbReference>
<dbReference type="PRINTS" id="PR00071">
    <property type="entry name" value="HMGCOARDTASE"/>
</dbReference>
<dbReference type="AlphaFoldDB" id="A0A318E4K5"/>
<dbReference type="EMBL" id="QICN01000010">
    <property type="protein sequence ID" value="PXV65296.1"/>
    <property type="molecule type" value="Genomic_DNA"/>
</dbReference>
<dbReference type="EC" id="1.1.1.34" evidence="2"/>
<dbReference type="RefSeq" id="WP_110266331.1">
    <property type="nucleotide sequence ID" value="NZ_CAKZQT010000018.1"/>
</dbReference>
<dbReference type="InterPro" id="IPR009029">
    <property type="entry name" value="HMG_CoA_Rdtase_sub-bd_dom_sf"/>
</dbReference>
<comment type="caution">
    <text evidence="5">The sequence shown here is derived from an EMBL/GenBank/DDBJ whole genome shotgun (WGS) entry which is preliminary data.</text>
</comment>
<evidence type="ECO:0000256" key="4">
    <source>
        <dbReference type="ARBA" id="ARBA00023002"/>
    </source>
</evidence>
<evidence type="ECO:0000256" key="3">
    <source>
        <dbReference type="ARBA" id="ARBA00022857"/>
    </source>
</evidence>
<dbReference type="GO" id="GO:0004420">
    <property type="term" value="F:hydroxymethylglutaryl-CoA reductase (NADPH) activity"/>
    <property type="evidence" value="ECO:0007669"/>
    <property type="project" value="UniProtKB-EC"/>
</dbReference>
<dbReference type="CDD" id="cd00643">
    <property type="entry name" value="HMG-CoA_reductase_classI"/>
    <property type="match status" value="1"/>
</dbReference>
<comment type="similarity">
    <text evidence="1">Belongs to the HMG-CoA reductase family.</text>
</comment>
<dbReference type="InterPro" id="IPR004554">
    <property type="entry name" value="HMG_CoA_Rdtase_eu_arc"/>
</dbReference>
<dbReference type="GO" id="GO:0015936">
    <property type="term" value="P:coenzyme A metabolic process"/>
    <property type="evidence" value="ECO:0007669"/>
    <property type="project" value="InterPro"/>
</dbReference>
<dbReference type="Pfam" id="PF00368">
    <property type="entry name" value="HMG-CoA_red"/>
    <property type="match status" value="1"/>
</dbReference>